<comment type="caution">
    <text evidence="4">The sequence shown here is derived from an EMBL/GenBank/DDBJ whole genome shotgun (WGS) entry which is preliminary data.</text>
</comment>
<dbReference type="SUPFAM" id="SSF47616">
    <property type="entry name" value="GST C-terminal domain-like"/>
    <property type="match status" value="1"/>
</dbReference>
<dbReference type="CDD" id="cd03046">
    <property type="entry name" value="GST_N_GTT1_like"/>
    <property type="match status" value="1"/>
</dbReference>
<dbReference type="PROSITE" id="PS50404">
    <property type="entry name" value="GST_NTER"/>
    <property type="match status" value="1"/>
</dbReference>
<comment type="similarity">
    <text evidence="1">Belongs to the GST superfamily.</text>
</comment>
<dbReference type="InterPro" id="IPR004045">
    <property type="entry name" value="Glutathione_S-Trfase_N"/>
</dbReference>
<dbReference type="PANTHER" id="PTHR44051:SF8">
    <property type="entry name" value="GLUTATHIONE S-TRANSFERASE GSTA"/>
    <property type="match status" value="1"/>
</dbReference>
<evidence type="ECO:0000313" key="5">
    <source>
        <dbReference type="Proteomes" id="UP001212152"/>
    </source>
</evidence>
<dbReference type="InterPro" id="IPR040079">
    <property type="entry name" value="Glutathione_S-Trfase"/>
</dbReference>
<organism evidence="4 5">
    <name type="scientific">Geranomyces variabilis</name>
    <dbReference type="NCBI Taxonomy" id="109894"/>
    <lineage>
        <taxon>Eukaryota</taxon>
        <taxon>Fungi</taxon>
        <taxon>Fungi incertae sedis</taxon>
        <taxon>Chytridiomycota</taxon>
        <taxon>Chytridiomycota incertae sedis</taxon>
        <taxon>Chytridiomycetes</taxon>
        <taxon>Spizellomycetales</taxon>
        <taxon>Powellomycetaceae</taxon>
        <taxon>Geranomyces</taxon>
    </lineage>
</organism>
<protein>
    <recommendedName>
        <fullName evidence="6">Glutathione S-transferase</fullName>
    </recommendedName>
</protein>
<dbReference type="EMBL" id="JADGJQ010000034">
    <property type="protein sequence ID" value="KAJ3177325.1"/>
    <property type="molecule type" value="Genomic_DNA"/>
</dbReference>
<evidence type="ECO:0008006" key="6">
    <source>
        <dbReference type="Google" id="ProtNLM"/>
    </source>
</evidence>
<evidence type="ECO:0000259" key="2">
    <source>
        <dbReference type="PROSITE" id="PS50404"/>
    </source>
</evidence>
<sequence length="194" mass="21021">MTLTFYFAPYSTAGCTQAVLAELDIPHEVKTLKLGADGDTKSAEFLELNPNGTVPTIVHDGTPIFESAAIAIYLGETFGVDKGLFPAAGTLQRGVAIQWIVWSNTVLAAGAINMMMPASKERGAEQVDKALKILDGVFGKNEYVVGKEYTLADAHLSAIVHWVQMLQVDFTPFPNLQKWIGRVEARPALSKLRG</sequence>
<feature type="domain" description="GST C-terminal" evidence="3">
    <location>
        <begin position="89"/>
        <end position="194"/>
    </location>
</feature>
<feature type="domain" description="GST N-terminal" evidence="2">
    <location>
        <begin position="1"/>
        <end position="82"/>
    </location>
</feature>
<dbReference type="InterPro" id="IPR010987">
    <property type="entry name" value="Glutathione-S-Trfase_C-like"/>
</dbReference>
<dbReference type="SUPFAM" id="SSF52833">
    <property type="entry name" value="Thioredoxin-like"/>
    <property type="match status" value="1"/>
</dbReference>
<accession>A0AAD5TNN1</accession>
<evidence type="ECO:0000259" key="3">
    <source>
        <dbReference type="PROSITE" id="PS50405"/>
    </source>
</evidence>
<dbReference type="Proteomes" id="UP001212152">
    <property type="component" value="Unassembled WGS sequence"/>
</dbReference>
<name>A0AAD5TNN1_9FUNG</name>
<keyword evidence="5" id="KW-1185">Reference proteome</keyword>
<dbReference type="AlphaFoldDB" id="A0AAD5TNN1"/>
<dbReference type="InterPro" id="IPR004046">
    <property type="entry name" value="GST_C"/>
</dbReference>
<gene>
    <name evidence="4" type="ORF">HDU87_004577</name>
</gene>
<dbReference type="PANTHER" id="PTHR44051">
    <property type="entry name" value="GLUTATHIONE S-TRANSFERASE-RELATED"/>
    <property type="match status" value="1"/>
</dbReference>
<dbReference type="InterPro" id="IPR036282">
    <property type="entry name" value="Glutathione-S-Trfase_C_sf"/>
</dbReference>
<proteinExistence type="inferred from homology"/>
<dbReference type="Gene3D" id="1.20.1050.10">
    <property type="match status" value="1"/>
</dbReference>
<dbReference type="SFLD" id="SFLDS00019">
    <property type="entry name" value="Glutathione_Transferase_(cytos"/>
    <property type="match status" value="1"/>
</dbReference>
<evidence type="ECO:0000313" key="4">
    <source>
        <dbReference type="EMBL" id="KAJ3177325.1"/>
    </source>
</evidence>
<dbReference type="Pfam" id="PF00043">
    <property type="entry name" value="GST_C"/>
    <property type="match status" value="1"/>
</dbReference>
<evidence type="ECO:0000256" key="1">
    <source>
        <dbReference type="ARBA" id="ARBA00007409"/>
    </source>
</evidence>
<dbReference type="PROSITE" id="PS50405">
    <property type="entry name" value="GST_CTER"/>
    <property type="match status" value="1"/>
</dbReference>
<dbReference type="InterPro" id="IPR036249">
    <property type="entry name" value="Thioredoxin-like_sf"/>
</dbReference>
<dbReference type="SFLD" id="SFLDG00358">
    <property type="entry name" value="Main_(cytGST)"/>
    <property type="match status" value="1"/>
</dbReference>
<reference evidence="4" key="1">
    <citation type="submission" date="2020-05" db="EMBL/GenBank/DDBJ databases">
        <title>Phylogenomic resolution of chytrid fungi.</title>
        <authorList>
            <person name="Stajich J.E."/>
            <person name="Amses K."/>
            <person name="Simmons R."/>
            <person name="Seto K."/>
            <person name="Myers J."/>
            <person name="Bonds A."/>
            <person name="Quandt C.A."/>
            <person name="Barry K."/>
            <person name="Liu P."/>
            <person name="Grigoriev I."/>
            <person name="Longcore J.E."/>
            <person name="James T.Y."/>
        </authorList>
    </citation>
    <scope>NUCLEOTIDE SEQUENCE</scope>
    <source>
        <strain evidence="4">JEL0379</strain>
    </source>
</reference>
<dbReference type="Pfam" id="PF13409">
    <property type="entry name" value="GST_N_2"/>
    <property type="match status" value="1"/>
</dbReference>
<dbReference type="Gene3D" id="3.40.30.10">
    <property type="entry name" value="Glutaredoxin"/>
    <property type="match status" value="1"/>
</dbReference>